<evidence type="ECO:0000256" key="1">
    <source>
        <dbReference type="SAM" id="MobiDB-lite"/>
    </source>
</evidence>
<organism evidence="2 3">
    <name type="scientific">Cytobacillus purgationiresistens</name>
    <dbReference type="NCBI Taxonomy" id="863449"/>
    <lineage>
        <taxon>Bacteria</taxon>
        <taxon>Bacillati</taxon>
        <taxon>Bacillota</taxon>
        <taxon>Bacilli</taxon>
        <taxon>Bacillales</taxon>
        <taxon>Bacillaceae</taxon>
        <taxon>Cytobacillus</taxon>
    </lineage>
</organism>
<gene>
    <name evidence="2" type="ORF">J2S17_000156</name>
</gene>
<evidence type="ECO:0000313" key="2">
    <source>
        <dbReference type="EMBL" id="MDQ0268287.1"/>
    </source>
</evidence>
<sequence length="56" mass="6212">MKEPTLFNENEEDKIASEEAAQLKSVHTNEEVSAPVSNQKNPEFDIFGTGLNGYRG</sequence>
<accession>A0ABU0AAK3</accession>
<dbReference type="Proteomes" id="UP001238088">
    <property type="component" value="Unassembled WGS sequence"/>
</dbReference>
<keyword evidence="3" id="KW-1185">Reference proteome</keyword>
<feature type="region of interest" description="Disordered" evidence="1">
    <location>
        <begin position="1"/>
        <end position="41"/>
    </location>
</feature>
<protein>
    <submittedName>
        <fullName evidence="2">Uncharacterized protein</fullName>
    </submittedName>
</protein>
<dbReference type="EMBL" id="JAUSUB010000001">
    <property type="protein sequence ID" value="MDQ0268287.1"/>
    <property type="molecule type" value="Genomic_DNA"/>
</dbReference>
<dbReference type="RefSeq" id="WP_307470924.1">
    <property type="nucleotide sequence ID" value="NZ_JAUSUB010000001.1"/>
</dbReference>
<comment type="caution">
    <text evidence="2">The sequence shown here is derived from an EMBL/GenBank/DDBJ whole genome shotgun (WGS) entry which is preliminary data.</text>
</comment>
<name>A0ABU0AAK3_9BACI</name>
<evidence type="ECO:0000313" key="3">
    <source>
        <dbReference type="Proteomes" id="UP001238088"/>
    </source>
</evidence>
<reference evidence="2 3" key="1">
    <citation type="submission" date="2023-07" db="EMBL/GenBank/DDBJ databases">
        <title>Genomic Encyclopedia of Type Strains, Phase IV (KMG-IV): sequencing the most valuable type-strain genomes for metagenomic binning, comparative biology and taxonomic classification.</title>
        <authorList>
            <person name="Goeker M."/>
        </authorList>
    </citation>
    <scope>NUCLEOTIDE SEQUENCE [LARGE SCALE GENOMIC DNA]</scope>
    <source>
        <strain evidence="2 3">DSM 23494</strain>
    </source>
</reference>
<proteinExistence type="predicted"/>